<evidence type="ECO:0000313" key="1">
    <source>
        <dbReference type="EMBL" id="TMS11508.1"/>
    </source>
</evidence>
<keyword evidence="2" id="KW-1185">Reference proteome</keyword>
<evidence type="ECO:0000313" key="2">
    <source>
        <dbReference type="Proteomes" id="UP000793456"/>
    </source>
</evidence>
<gene>
    <name evidence="1" type="ORF">E3U43_018899</name>
</gene>
<reference evidence="1" key="1">
    <citation type="submission" date="2018-11" db="EMBL/GenBank/DDBJ databases">
        <title>The sequence and de novo assembly of Larimichthys crocea genome using PacBio and Hi-C technologies.</title>
        <authorList>
            <person name="Xu P."/>
            <person name="Chen B."/>
            <person name="Zhou Z."/>
            <person name="Ke Q."/>
            <person name="Wu Y."/>
            <person name="Bai H."/>
            <person name="Pu F."/>
        </authorList>
    </citation>
    <scope>NUCLEOTIDE SEQUENCE</scope>
    <source>
        <tissue evidence="1">Muscle</tissue>
    </source>
</reference>
<dbReference type="Proteomes" id="UP000793456">
    <property type="component" value="Chromosome XIII"/>
</dbReference>
<name>A0ACD3QWJ6_LARCR</name>
<comment type="caution">
    <text evidence="1">The sequence shown here is derived from an EMBL/GenBank/DDBJ whole genome shotgun (WGS) entry which is preliminary data.</text>
</comment>
<organism evidence="1 2">
    <name type="scientific">Larimichthys crocea</name>
    <name type="common">Large yellow croaker</name>
    <name type="synonym">Pseudosciaena crocea</name>
    <dbReference type="NCBI Taxonomy" id="215358"/>
    <lineage>
        <taxon>Eukaryota</taxon>
        <taxon>Metazoa</taxon>
        <taxon>Chordata</taxon>
        <taxon>Craniata</taxon>
        <taxon>Vertebrata</taxon>
        <taxon>Euteleostomi</taxon>
        <taxon>Actinopterygii</taxon>
        <taxon>Neopterygii</taxon>
        <taxon>Teleostei</taxon>
        <taxon>Neoteleostei</taxon>
        <taxon>Acanthomorphata</taxon>
        <taxon>Eupercaria</taxon>
        <taxon>Sciaenidae</taxon>
        <taxon>Larimichthys</taxon>
    </lineage>
</organism>
<dbReference type="EMBL" id="CM011686">
    <property type="protein sequence ID" value="TMS11508.1"/>
    <property type="molecule type" value="Genomic_DNA"/>
</dbReference>
<protein>
    <submittedName>
        <fullName evidence="1">Uncharacterized protein</fullName>
    </submittedName>
</protein>
<accession>A0ACD3QWJ6</accession>
<sequence>MDPPFKPHGSQAGRSRESTAAHWLDYERDAGWGDGACIALNESQLCQKDEGVDDWGSLVDVLLSQTINLNMHLEMVIKDDLCCADDVTVWVKLFKCVSHNGSCLSTLSRTEKGLLQIESRNKFLDIDYVSVYHRLCQMSSVL</sequence>
<proteinExistence type="predicted"/>